<feature type="coiled-coil region" evidence="1">
    <location>
        <begin position="223"/>
        <end position="257"/>
    </location>
</feature>
<dbReference type="OrthoDB" id="10254663at2759"/>
<feature type="coiled-coil region" evidence="1">
    <location>
        <begin position="12"/>
        <end position="166"/>
    </location>
</feature>
<organism evidence="3">
    <name type="scientific">Aphanomyces astaci</name>
    <name type="common">Crayfish plague agent</name>
    <dbReference type="NCBI Taxonomy" id="112090"/>
    <lineage>
        <taxon>Eukaryota</taxon>
        <taxon>Sar</taxon>
        <taxon>Stramenopiles</taxon>
        <taxon>Oomycota</taxon>
        <taxon>Saprolegniomycetes</taxon>
        <taxon>Saprolegniales</taxon>
        <taxon>Verrucalvaceae</taxon>
        <taxon>Aphanomyces</taxon>
    </lineage>
</organism>
<feature type="compositionally biased region" description="Low complexity" evidence="2">
    <location>
        <begin position="286"/>
        <end position="300"/>
    </location>
</feature>
<keyword evidence="1" id="KW-0175">Coiled coil</keyword>
<dbReference type="RefSeq" id="XP_009846568.1">
    <property type="nucleotide sequence ID" value="XM_009848266.1"/>
</dbReference>
<evidence type="ECO:0000256" key="1">
    <source>
        <dbReference type="SAM" id="Coils"/>
    </source>
</evidence>
<sequence>MSGDIRSLHQHVRQVERERDGCMIELNDLKQTYRTLVVEMDALEGTHRQLNSTRTELGNANAALRHQHVRQVERERDGCMIELNDLKQTYRTLVVEMDALEGTHRQLNSTRTELGNANAALRHQLQEVVRERDAAAQQVTDLDMQVQVNLTQIKQLTQQLQQLQDKQLSTVRSHEMLSGALSSQHAVATELAQDRVESAATNSSLNQRLASLQAQLHNSVHDRTELTNQVAQLGLDKQRLEALLASVRSQVATLQMQSTQHQEDKAALVHALNQGVAFSPATTSQRLSTSSRGSNTSRRNAGTSPATSAGSQTMQEAEERCRSLEARLSRQDATIQVQ</sequence>
<name>W4FAJ7_APHAT</name>
<feature type="compositionally biased region" description="Polar residues" evidence="2">
    <location>
        <begin position="301"/>
        <end position="315"/>
    </location>
</feature>
<dbReference type="VEuPathDB" id="FungiDB:H257_19119"/>
<feature type="region of interest" description="Disordered" evidence="2">
    <location>
        <begin position="280"/>
        <end position="338"/>
    </location>
</feature>
<dbReference type="GeneID" id="20821115"/>
<evidence type="ECO:0000313" key="3">
    <source>
        <dbReference type="EMBL" id="ETV63949.1"/>
    </source>
</evidence>
<evidence type="ECO:0000256" key="2">
    <source>
        <dbReference type="SAM" id="MobiDB-lite"/>
    </source>
</evidence>
<dbReference type="EMBL" id="KI913472">
    <property type="protein sequence ID" value="ETV63949.1"/>
    <property type="molecule type" value="Genomic_DNA"/>
</dbReference>
<proteinExistence type="predicted"/>
<feature type="compositionally biased region" description="Basic and acidic residues" evidence="2">
    <location>
        <begin position="317"/>
        <end position="330"/>
    </location>
</feature>
<gene>
    <name evidence="3" type="ORF">H257_19119</name>
</gene>
<dbReference type="Gene3D" id="1.10.287.1490">
    <property type="match status" value="1"/>
</dbReference>
<reference evidence="3" key="1">
    <citation type="submission" date="2013-12" db="EMBL/GenBank/DDBJ databases">
        <title>The Genome Sequence of Aphanomyces astaci APO3.</title>
        <authorList>
            <consortium name="The Broad Institute Genomics Platform"/>
            <person name="Russ C."/>
            <person name="Tyler B."/>
            <person name="van West P."/>
            <person name="Dieguez-Uribeondo J."/>
            <person name="Young S.K."/>
            <person name="Zeng Q."/>
            <person name="Gargeya S."/>
            <person name="Fitzgerald M."/>
            <person name="Abouelleil A."/>
            <person name="Alvarado L."/>
            <person name="Chapman S.B."/>
            <person name="Gainer-Dewar J."/>
            <person name="Goldberg J."/>
            <person name="Griggs A."/>
            <person name="Gujja S."/>
            <person name="Hansen M."/>
            <person name="Howarth C."/>
            <person name="Imamovic A."/>
            <person name="Ireland A."/>
            <person name="Larimer J."/>
            <person name="McCowan C."/>
            <person name="Murphy C."/>
            <person name="Pearson M."/>
            <person name="Poon T.W."/>
            <person name="Priest M."/>
            <person name="Roberts A."/>
            <person name="Saif S."/>
            <person name="Shea T."/>
            <person name="Sykes S."/>
            <person name="Wortman J."/>
            <person name="Nusbaum C."/>
            <person name="Birren B."/>
        </authorList>
    </citation>
    <scope>NUCLEOTIDE SEQUENCE [LARGE SCALE GENOMIC DNA]</scope>
    <source>
        <strain evidence="3">APO3</strain>
    </source>
</reference>
<protein>
    <submittedName>
        <fullName evidence="3">Uncharacterized protein</fullName>
    </submittedName>
</protein>
<dbReference type="AlphaFoldDB" id="W4FAJ7"/>
<dbReference type="STRING" id="112090.W4FAJ7"/>
<accession>W4FAJ7</accession>